<dbReference type="FunFam" id="3.40.50.300:FF:000042">
    <property type="entry name" value="Maltose/maltodextrin ABC transporter, ATP-binding protein"/>
    <property type="match status" value="1"/>
</dbReference>
<dbReference type="CDD" id="cd03301">
    <property type="entry name" value="ABC_MalK_N"/>
    <property type="match status" value="1"/>
</dbReference>
<dbReference type="AlphaFoldDB" id="A0A1H4P891"/>
<accession>A0A1H4P891</accession>
<dbReference type="NCBIfam" id="NF008653">
    <property type="entry name" value="PRK11650.1"/>
    <property type="match status" value="1"/>
</dbReference>
<evidence type="ECO:0000256" key="1">
    <source>
        <dbReference type="ARBA" id="ARBA00004417"/>
    </source>
</evidence>
<comment type="subcellular location">
    <subcellularLocation>
        <location evidence="1">Cell inner membrane</location>
        <topology evidence="1">Peripheral membrane protein</topology>
    </subcellularLocation>
</comment>
<dbReference type="InterPro" id="IPR012340">
    <property type="entry name" value="NA-bd_OB-fold"/>
</dbReference>
<dbReference type="SUPFAM" id="SSF50331">
    <property type="entry name" value="MOP-like"/>
    <property type="match status" value="1"/>
</dbReference>
<sequence length="366" mass="40710">MADVSLRKVVKRYDEVEAVRGIDLDIADHEFVVLVGPSGCGKSTTLRMIAGLEDISDGDIMIGGDVVNDVPPKDRDIAMVFQNYALYPHMTVAENMSFGLRLKHYPKAEIRSRVTEAARMLDITDLIDRKPKQLSGGQRQRVAMGRAIVRNPKVFLFDEPLSNLDAKLRVQMRIEIKKVHQKVRTTTVYVTHDQVEAMTLADRVVVMNHGRIEQIGTPNELYHKPATRFVASFIGSPAMNFVPCRLEDVGGKLNVRLTDRLSFPLPPARAARYQALSRTDKLLLGLRPEHVMEARPHAEPGIEPFDAVLDVTEPMGMETLVYFTLEGSQLCGRVNPNAGAQDGSPLRLAVDLNNMHLLNEVTGAVL</sequence>
<dbReference type="PANTHER" id="PTHR43875:SF1">
    <property type="entry name" value="OSMOPROTECTIVE COMPOUNDS UPTAKE ATP-BINDING PROTEIN GGTA"/>
    <property type="match status" value="1"/>
</dbReference>
<dbReference type="Gene3D" id="2.40.50.140">
    <property type="entry name" value="Nucleic acid-binding proteins"/>
    <property type="match status" value="1"/>
</dbReference>
<dbReference type="InterPro" id="IPR017871">
    <property type="entry name" value="ABC_transporter-like_CS"/>
</dbReference>
<dbReference type="Gene3D" id="3.40.50.300">
    <property type="entry name" value="P-loop containing nucleotide triphosphate hydrolases"/>
    <property type="match status" value="1"/>
</dbReference>
<dbReference type="InterPro" id="IPR047641">
    <property type="entry name" value="ABC_transpr_MalK/UgpC-like"/>
</dbReference>
<dbReference type="SMART" id="SM00382">
    <property type="entry name" value="AAA"/>
    <property type="match status" value="1"/>
</dbReference>
<proteinExistence type="inferred from homology"/>
<dbReference type="InterPro" id="IPR003593">
    <property type="entry name" value="AAA+_ATPase"/>
</dbReference>
<feature type="domain" description="ABC transporter" evidence="7">
    <location>
        <begin position="4"/>
        <end position="234"/>
    </location>
</feature>
<dbReference type="EMBL" id="FNTH01000001">
    <property type="protein sequence ID" value="SEC03650.1"/>
    <property type="molecule type" value="Genomic_DNA"/>
</dbReference>
<dbReference type="SUPFAM" id="SSF52540">
    <property type="entry name" value="P-loop containing nucleoside triphosphate hydrolases"/>
    <property type="match status" value="1"/>
</dbReference>
<dbReference type="InterPro" id="IPR040582">
    <property type="entry name" value="OB_MalK-like"/>
</dbReference>
<evidence type="ECO:0000256" key="5">
    <source>
        <dbReference type="ARBA" id="ARBA00022840"/>
    </source>
</evidence>
<keyword evidence="3" id="KW-0813">Transport</keyword>
<comment type="similarity">
    <text evidence="2">Belongs to the ABC transporter superfamily.</text>
</comment>
<dbReference type="GO" id="GO:0140359">
    <property type="term" value="F:ABC-type transporter activity"/>
    <property type="evidence" value="ECO:0007669"/>
    <property type="project" value="InterPro"/>
</dbReference>
<evidence type="ECO:0000313" key="9">
    <source>
        <dbReference type="Proteomes" id="UP000198992"/>
    </source>
</evidence>
<dbReference type="PROSITE" id="PS50893">
    <property type="entry name" value="ABC_TRANSPORTER_2"/>
    <property type="match status" value="1"/>
</dbReference>
<reference evidence="8 9" key="1">
    <citation type="submission" date="2016-10" db="EMBL/GenBank/DDBJ databases">
        <authorList>
            <person name="de Groot N.N."/>
        </authorList>
    </citation>
    <scope>NUCLEOTIDE SEQUENCE [LARGE SCALE GENOMIC DNA]</scope>
    <source>
        <strain evidence="8 9">MT12</strain>
    </source>
</reference>
<evidence type="ECO:0000256" key="2">
    <source>
        <dbReference type="ARBA" id="ARBA00005417"/>
    </source>
</evidence>
<dbReference type="Proteomes" id="UP000198992">
    <property type="component" value="Unassembled WGS sequence"/>
</dbReference>
<evidence type="ECO:0000313" key="8">
    <source>
        <dbReference type="EMBL" id="SEC03650.1"/>
    </source>
</evidence>
<organism evidence="8 9">
    <name type="scientific">Bradyrhizobium erythrophlei</name>
    <dbReference type="NCBI Taxonomy" id="1437360"/>
    <lineage>
        <taxon>Bacteria</taxon>
        <taxon>Pseudomonadati</taxon>
        <taxon>Pseudomonadota</taxon>
        <taxon>Alphaproteobacteria</taxon>
        <taxon>Hyphomicrobiales</taxon>
        <taxon>Nitrobacteraceae</taxon>
        <taxon>Bradyrhizobium</taxon>
    </lineage>
</organism>
<dbReference type="Pfam" id="PF17912">
    <property type="entry name" value="OB_MalK"/>
    <property type="match status" value="1"/>
</dbReference>
<dbReference type="OrthoDB" id="9767663at2"/>
<evidence type="ECO:0000256" key="3">
    <source>
        <dbReference type="ARBA" id="ARBA00022448"/>
    </source>
</evidence>
<keyword evidence="5 8" id="KW-0067">ATP-binding</keyword>
<dbReference type="RefSeq" id="WP_092114442.1">
    <property type="nucleotide sequence ID" value="NZ_FNTH01000001.1"/>
</dbReference>
<keyword evidence="4" id="KW-0547">Nucleotide-binding</keyword>
<name>A0A1H4P891_9BRAD</name>
<dbReference type="InterPro" id="IPR027417">
    <property type="entry name" value="P-loop_NTPase"/>
</dbReference>
<dbReference type="InterPro" id="IPR003439">
    <property type="entry name" value="ABC_transporter-like_ATP-bd"/>
</dbReference>
<dbReference type="GO" id="GO:0005524">
    <property type="term" value="F:ATP binding"/>
    <property type="evidence" value="ECO:0007669"/>
    <property type="project" value="UniProtKB-KW"/>
</dbReference>
<evidence type="ECO:0000256" key="6">
    <source>
        <dbReference type="ARBA" id="ARBA00024722"/>
    </source>
</evidence>
<dbReference type="GO" id="GO:0016887">
    <property type="term" value="F:ATP hydrolysis activity"/>
    <property type="evidence" value="ECO:0007669"/>
    <property type="project" value="InterPro"/>
</dbReference>
<dbReference type="Pfam" id="PF00005">
    <property type="entry name" value="ABC_tran"/>
    <property type="match status" value="1"/>
</dbReference>
<dbReference type="InterPro" id="IPR015855">
    <property type="entry name" value="ABC_transpr_MalK-like"/>
</dbReference>
<dbReference type="InterPro" id="IPR008995">
    <property type="entry name" value="Mo/tungstate-bd_C_term_dom"/>
</dbReference>
<dbReference type="GO" id="GO:0055052">
    <property type="term" value="C:ATP-binding cassette (ABC) transporter complex, substrate-binding subunit-containing"/>
    <property type="evidence" value="ECO:0007669"/>
    <property type="project" value="TreeGrafter"/>
</dbReference>
<evidence type="ECO:0000259" key="7">
    <source>
        <dbReference type="PROSITE" id="PS50893"/>
    </source>
</evidence>
<comment type="function">
    <text evidence="6">Involved in beta-(1--&gt;2)glucan export. Transmembrane domains (TMD) form a pore in the inner membrane and the ATP-binding domain (NBD) is responsible for energy generation.</text>
</comment>
<gene>
    <name evidence="8" type="ORF">SAMN05444164_0856</name>
</gene>
<dbReference type="Gene3D" id="2.40.50.100">
    <property type="match status" value="1"/>
</dbReference>
<protein>
    <submittedName>
        <fullName evidence="8">Carbohydrate ABC transporter ATP-binding protein, CUT1 family</fullName>
    </submittedName>
</protein>
<dbReference type="GO" id="GO:0008643">
    <property type="term" value="P:carbohydrate transport"/>
    <property type="evidence" value="ECO:0007669"/>
    <property type="project" value="InterPro"/>
</dbReference>
<dbReference type="PANTHER" id="PTHR43875">
    <property type="entry name" value="MALTODEXTRIN IMPORT ATP-BINDING PROTEIN MSMX"/>
    <property type="match status" value="1"/>
</dbReference>
<dbReference type="PROSITE" id="PS00211">
    <property type="entry name" value="ABC_TRANSPORTER_1"/>
    <property type="match status" value="1"/>
</dbReference>
<evidence type="ECO:0000256" key="4">
    <source>
        <dbReference type="ARBA" id="ARBA00022741"/>
    </source>
</evidence>